<organism evidence="2">
    <name type="scientific">Anguilla anguilla</name>
    <name type="common">European freshwater eel</name>
    <name type="synonym">Muraena anguilla</name>
    <dbReference type="NCBI Taxonomy" id="7936"/>
    <lineage>
        <taxon>Eukaryota</taxon>
        <taxon>Metazoa</taxon>
        <taxon>Chordata</taxon>
        <taxon>Craniata</taxon>
        <taxon>Vertebrata</taxon>
        <taxon>Euteleostomi</taxon>
        <taxon>Actinopterygii</taxon>
        <taxon>Neopterygii</taxon>
        <taxon>Teleostei</taxon>
        <taxon>Anguilliformes</taxon>
        <taxon>Anguillidae</taxon>
        <taxon>Anguilla</taxon>
    </lineage>
</organism>
<proteinExistence type="predicted"/>
<dbReference type="EMBL" id="GBXM01023414">
    <property type="protein sequence ID" value="JAH85163.1"/>
    <property type="molecule type" value="Transcribed_RNA"/>
</dbReference>
<accession>A0A0E9W6Q0</accession>
<dbReference type="AlphaFoldDB" id="A0A0E9W6Q0"/>
<name>A0A0E9W6Q0_ANGAN</name>
<evidence type="ECO:0000313" key="2">
    <source>
        <dbReference type="EMBL" id="JAH85163.1"/>
    </source>
</evidence>
<reference evidence="2" key="2">
    <citation type="journal article" date="2015" name="Fish Shellfish Immunol.">
        <title>Early steps in the European eel (Anguilla anguilla)-Vibrio vulnificus interaction in the gills: Role of the RtxA13 toxin.</title>
        <authorList>
            <person name="Callol A."/>
            <person name="Pajuelo D."/>
            <person name="Ebbesson L."/>
            <person name="Teles M."/>
            <person name="MacKenzie S."/>
            <person name="Amaro C."/>
        </authorList>
    </citation>
    <scope>NUCLEOTIDE SEQUENCE</scope>
</reference>
<sequence length="73" mass="8495">MQELPVDQAGPSGVRRQQPHHKGDLQLIIQRKPTERKRPRQWGQNTNNILTFNRALKTIKECHISSLNKTLQD</sequence>
<protein>
    <submittedName>
        <fullName evidence="2">Uncharacterized protein</fullName>
    </submittedName>
</protein>
<reference evidence="2" key="1">
    <citation type="submission" date="2014-11" db="EMBL/GenBank/DDBJ databases">
        <authorList>
            <person name="Amaro Gonzalez C."/>
        </authorList>
    </citation>
    <scope>NUCLEOTIDE SEQUENCE</scope>
</reference>
<evidence type="ECO:0000256" key="1">
    <source>
        <dbReference type="SAM" id="MobiDB-lite"/>
    </source>
</evidence>
<feature type="region of interest" description="Disordered" evidence="1">
    <location>
        <begin position="1"/>
        <end position="25"/>
    </location>
</feature>